<proteinExistence type="predicted"/>
<evidence type="ECO:0000313" key="3">
    <source>
        <dbReference type="EMBL" id="MFC5720984.1"/>
    </source>
</evidence>
<keyword evidence="2" id="KW-1133">Transmembrane helix</keyword>
<dbReference type="EMBL" id="JBHSPB010000006">
    <property type="protein sequence ID" value="MFC5720984.1"/>
    <property type="molecule type" value="Genomic_DNA"/>
</dbReference>
<feature type="transmembrane region" description="Helical" evidence="2">
    <location>
        <begin position="62"/>
        <end position="83"/>
    </location>
</feature>
<reference evidence="4" key="1">
    <citation type="journal article" date="2019" name="Int. J. Syst. Evol. Microbiol.">
        <title>The Global Catalogue of Microorganisms (GCM) 10K type strain sequencing project: providing services to taxonomists for standard genome sequencing and annotation.</title>
        <authorList>
            <consortium name="The Broad Institute Genomics Platform"/>
            <consortium name="The Broad Institute Genome Sequencing Center for Infectious Disease"/>
            <person name="Wu L."/>
            <person name="Ma J."/>
        </authorList>
    </citation>
    <scope>NUCLEOTIDE SEQUENCE [LARGE SCALE GENOMIC DNA]</scope>
    <source>
        <strain evidence="4">CGMCC 4.7304</strain>
    </source>
</reference>
<dbReference type="RefSeq" id="WP_390316186.1">
    <property type="nucleotide sequence ID" value="NZ_JBHSPB010000006.1"/>
</dbReference>
<organism evidence="3 4">
    <name type="scientific">Streptomyces gamaensis</name>
    <dbReference type="NCBI Taxonomy" id="1763542"/>
    <lineage>
        <taxon>Bacteria</taxon>
        <taxon>Bacillati</taxon>
        <taxon>Actinomycetota</taxon>
        <taxon>Actinomycetes</taxon>
        <taxon>Kitasatosporales</taxon>
        <taxon>Streptomycetaceae</taxon>
        <taxon>Streptomyces</taxon>
    </lineage>
</organism>
<gene>
    <name evidence="3" type="ORF">ACFP1Z_12480</name>
</gene>
<evidence type="ECO:0000256" key="1">
    <source>
        <dbReference type="SAM" id="MobiDB-lite"/>
    </source>
</evidence>
<evidence type="ECO:0000313" key="4">
    <source>
        <dbReference type="Proteomes" id="UP001596083"/>
    </source>
</evidence>
<comment type="caution">
    <text evidence="3">The sequence shown here is derived from an EMBL/GenBank/DDBJ whole genome shotgun (WGS) entry which is preliminary data.</text>
</comment>
<keyword evidence="2" id="KW-0812">Transmembrane</keyword>
<sequence>MTLPWREDERWRRRYPQAGPDWTQGMPQGQTDPLTPMGRVEQYGRMGNALRGGYIAPWQRKVIWGFVIGALTLTTVCVLLALFG</sequence>
<accession>A0ABW0Z1U4</accession>
<keyword evidence="2" id="KW-0472">Membrane</keyword>
<feature type="compositionally biased region" description="Basic and acidic residues" evidence="1">
    <location>
        <begin position="1"/>
        <end position="11"/>
    </location>
</feature>
<name>A0ABW0Z1U4_9ACTN</name>
<keyword evidence="4" id="KW-1185">Reference proteome</keyword>
<feature type="region of interest" description="Disordered" evidence="1">
    <location>
        <begin position="1"/>
        <end position="38"/>
    </location>
</feature>
<dbReference type="Proteomes" id="UP001596083">
    <property type="component" value="Unassembled WGS sequence"/>
</dbReference>
<evidence type="ECO:0008006" key="5">
    <source>
        <dbReference type="Google" id="ProtNLM"/>
    </source>
</evidence>
<evidence type="ECO:0000256" key="2">
    <source>
        <dbReference type="SAM" id="Phobius"/>
    </source>
</evidence>
<protein>
    <recommendedName>
        <fullName evidence="5">DUF5808 domain-containing protein</fullName>
    </recommendedName>
</protein>